<protein>
    <submittedName>
        <fullName evidence="2">Uncharacterized protein</fullName>
    </submittedName>
</protein>
<gene>
    <name evidence="2" type="ORF">MKK02DRAFT_38265</name>
</gene>
<keyword evidence="3" id="KW-1185">Reference proteome</keyword>
<dbReference type="RefSeq" id="XP_052943383.1">
    <property type="nucleotide sequence ID" value="XM_053090017.1"/>
</dbReference>
<proteinExistence type="predicted"/>
<evidence type="ECO:0000313" key="3">
    <source>
        <dbReference type="Proteomes" id="UP001164286"/>
    </source>
</evidence>
<feature type="compositionally biased region" description="Polar residues" evidence="1">
    <location>
        <begin position="37"/>
        <end position="47"/>
    </location>
</feature>
<evidence type="ECO:0000313" key="2">
    <source>
        <dbReference type="EMBL" id="KAI9633606.1"/>
    </source>
</evidence>
<reference evidence="2" key="1">
    <citation type="journal article" date="2022" name="G3 (Bethesda)">
        <title>High quality genome of the basidiomycete yeast Dioszegia hungarica PDD-24b-2 isolated from cloud water.</title>
        <authorList>
            <person name="Jarrige D."/>
            <person name="Haridas S."/>
            <person name="Bleykasten-Grosshans C."/>
            <person name="Joly M."/>
            <person name="Nadalig T."/>
            <person name="Sancelme M."/>
            <person name="Vuilleumier S."/>
            <person name="Grigoriev I.V."/>
            <person name="Amato P."/>
            <person name="Bringel F."/>
        </authorList>
    </citation>
    <scope>NUCLEOTIDE SEQUENCE</scope>
    <source>
        <strain evidence="2">PDD-24b-2</strain>
    </source>
</reference>
<dbReference type="Proteomes" id="UP001164286">
    <property type="component" value="Unassembled WGS sequence"/>
</dbReference>
<organism evidence="2 3">
    <name type="scientific">Dioszegia hungarica</name>
    <dbReference type="NCBI Taxonomy" id="4972"/>
    <lineage>
        <taxon>Eukaryota</taxon>
        <taxon>Fungi</taxon>
        <taxon>Dikarya</taxon>
        <taxon>Basidiomycota</taxon>
        <taxon>Agaricomycotina</taxon>
        <taxon>Tremellomycetes</taxon>
        <taxon>Tremellales</taxon>
        <taxon>Bulleribasidiaceae</taxon>
        <taxon>Dioszegia</taxon>
    </lineage>
</organism>
<dbReference type="EMBL" id="JAKWFO010000008">
    <property type="protein sequence ID" value="KAI9633606.1"/>
    <property type="molecule type" value="Genomic_DNA"/>
</dbReference>
<dbReference type="AlphaFoldDB" id="A0AA38H400"/>
<sequence>MSAPRIPAKRPAGSTPKLPNSPSVALTPKSYPAPGRTPTSQAGTSPERSAKRARLSQGSGQGEIQNGGLVPPSLAQVGRGVSTRGGVAWVQEKVAELGSMYKECLVAATLLLQYRTYSRDFGIGTKRTPVHLSQRLELAWTQYESLRSHIESYLLQCAQAATPNSTAKPLPTPSSLVPGLPPLPSIPSIPLTALTLLQADPHPGRLGRVSLDKLLAADPAKGLVGYTSGEVVFPGVPSDVAMPVEEIRVAEQPNPEPVAMSISLPGVDYSAQAGMGGDDGMDLTGMGIEELSALINGDALMSGLSSGMGQQGQGAEAAGMLDDLNRFAQSQAPVPLPLPVQAQPVQQQAVQNMSGSAPGLPNREAANALLAEMQQNQAPARQVQQPPAVAPAPISSSQPLQQAQQPYPPAPPPVQSLDFAFPTMDTADSLDPLDGLGDIDFNELAGMFTNASGRTTRQASPDAASQPLAPITQSDLSVAQLPVNPAQQQPDQLGLDMSSLYPVQDSARMRAADFDGTLGGIDLNDFNFGGDGEGSLPGVDGDEFESMFAEFK</sequence>
<feature type="compositionally biased region" description="Low complexity" evidence="1">
    <location>
        <begin position="375"/>
        <end position="405"/>
    </location>
</feature>
<name>A0AA38H400_9TREE</name>
<evidence type="ECO:0000256" key="1">
    <source>
        <dbReference type="SAM" id="MobiDB-lite"/>
    </source>
</evidence>
<comment type="caution">
    <text evidence="2">The sequence shown here is derived from an EMBL/GenBank/DDBJ whole genome shotgun (WGS) entry which is preliminary data.</text>
</comment>
<dbReference type="GeneID" id="77729222"/>
<feature type="region of interest" description="Disordered" evidence="1">
    <location>
        <begin position="1"/>
        <end position="77"/>
    </location>
</feature>
<accession>A0AA38H400</accession>
<feature type="region of interest" description="Disordered" evidence="1">
    <location>
        <begin position="375"/>
        <end position="418"/>
    </location>
</feature>